<keyword evidence="3" id="KW-1185">Reference proteome</keyword>
<dbReference type="CDD" id="cd00093">
    <property type="entry name" value="HTH_XRE"/>
    <property type="match status" value="1"/>
</dbReference>
<gene>
    <name evidence="2" type="ORF">FGG12_01310</name>
</gene>
<feature type="domain" description="HTH cro/C1-type" evidence="1">
    <location>
        <begin position="27"/>
        <end position="60"/>
    </location>
</feature>
<proteinExistence type="predicted"/>
<dbReference type="InterPro" id="IPR010982">
    <property type="entry name" value="Lambda_DNA-bd_dom_sf"/>
</dbReference>
<sequence>MPVMTRSVASPLPPEVGLRLAALGARIRDARLHRKLRQVDLAERAGLSRSTIEAIERGSADTAIGAFARALWVMGLDRELDVVADTALDQEGAALEYQPGERRVRIRRALDNDF</sequence>
<dbReference type="Gene3D" id="1.10.260.40">
    <property type="entry name" value="lambda repressor-like DNA-binding domains"/>
    <property type="match status" value="1"/>
</dbReference>
<comment type="caution">
    <text evidence="2">The sequence shown here is derived from an EMBL/GenBank/DDBJ whole genome shotgun (WGS) entry which is preliminary data.</text>
</comment>
<accession>A0ABY3ETZ6</accession>
<name>A0ABY3ETZ6_9BURK</name>
<dbReference type="PROSITE" id="PS50943">
    <property type="entry name" value="HTH_CROC1"/>
    <property type="match status" value="1"/>
</dbReference>
<dbReference type="InterPro" id="IPR001387">
    <property type="entry name" value="Cro/C1-type_HTH"/>
</dbReference>
<evidence type="ECO:0000313" key="2">
    <source>
        <dbReference type="EMBL" id="TSP14329.1"/>
    </source>
</evidence>
<reference evidence="2 3" key="1">
    <citation type="submission" date="2019-05" db="EMBL/GenBank/DDBJ databases">
        <title>Whole genome sequence analysis of Cupriavidus campinensis S14E4C strain.</title>
        <authorList>
            <person name="Abbaszade G."/>
            <person name="Szabo A."/>
            <person name="Toumi M."/>
            <person name="Toth E."/>
        </authorList>
    </citation>
    <scope>NUCLEOTIDE SEQUENCE [LARGE SCALE GENOMIC DNA]</scope>
    <source>
        <strain evidence="2 3">S14E4C</strain>
    </source>
</reference>
<evidence type="ECO:0000313" key="3">
    <source>
        <dbReference type="Proteomes" id="UP000318943"/>
    </source>
</evidence>
<dbReference type="EMBL" id="VCIZ01000001">
    <property type="protein sequence ID" value="TSP14329.1"/>
    <property type="molecule type" value="Genomic_DNA"/>
</dbReference>
<organism evidence="2 3">
    <name type="scientific">Cupriavidus campinensis</name>
    <dbReference type="NCBI Taxonomy" id="151783"/>
    <lineage>
        <taxon>Bacteria</taxon>
        <taxon>Pseudomonadati</taxon>
        <taxon>Pseudomonadota</taxon>
        <taxon>Betaproteobacteria</taxon>
        <taxon>Burkholderiales</taxon>
        <taxon>Burkholderiaceae</taxon>
        <taxon>Cupriavidus</taxon>
    </lineage>
</organism>
<dbReference type="SMART" id="SM00530">
    <property type="entry name" value="HTH_XRE"/>
    <property type="match status" value="1"/>
</dbReference>
<dbReference type="SUPFAM" id="SSF47413">
    <property type="entry name" value="lambda repressor-like DNA-binding domains"/>
    <property type="match status" value="1"/>
</dbReference>
<protein>
    <submittedName>
        <fullName evidence="2">Helix-turn-helix transcriptional regulator</fullName>
    </submittedName>
</protein>
<dbReference type="Pfam" id="PF13560">
    <property type="entry name" value="HTH_31"/>
    <property type="match status" value="1"/>
</dbReference>
<dbReference type="Proteomes" id="UP000318943">
    <property type="component" value="Unassembled WGS sequence"/>
</dbReference>
<evidence type="ECO:0000259" key="1">
    <source>
        <dbReference type="PROSITE" id="PS50943"/>
    </source>
</evidence>